<evidence type="ECO:0000259" key="2">
    <source>
        <dbReference type="PROSITE" id="PS50102"/>
    </source>
</evidence>
<dbReference type="Gene3D" id="3.30.70.330">
    <property type="match status" value="1"/>
</dbReference>
<dbReference type="CDD" id="cd00590">
    <property type="entry name" value="RRM_SF"/>
    <property type="match status" value="1"/>
</dbReference>
<organism evidence="3 4">
    <name type="scientific">Rhizophagus clarus</name>
    <dbReference type="NCBI Taxonomy" id="94130"/>
    <lineage>
        <taxon>Eukaryota</taxon>
        <taxon>Fungi</taxon>
        <taxon>Fungi incertae sedis</taxon>
        <taxon>Mucoromycota</taxon>
        <taxon>Glomeromycotina</taxon>
        <taxon>Glomeromycetes</taxon>
        <taxon>Glomerales</taxon>
        <taxon>Glomeraceae</taxon>
        <taxon>Rhizophagus</taxon>
    </lineage>
</organism>
<gene>
    <name evidence="3" type="ORF">RCL2_002747300</name>
</gene>
<name>A0A8H3MDS0_9GLOM</name>
<dbReference type="Pfam" id="PF00076">
    <property type="entry name" value="RRM_1"/>
    <property type="match status" value="1"/>
</dbReference>
<comment type="caution">
    <text evidence="3">The sequence shown here is derived from an EMBL/GenBank/DDBJ whole genome shotgun (WGS) entry which is preliminary data.</text>
</comment>
<accession>A0A8H3MDS0</accession>
<evidence type="ECO:0000313" key="4">
    <source>
        <dbReference type="Proteomes" id="UP000615446"/>
    </source>
</evidence>
<dbReference type="GO" id="GO:0003723">
    <property type="term" value="F:RNA binding"/>
    <property type="evidence" value="ECO:0007669"/>
    <property type="project" value="UniProtKB-UniRule"/>
</dbReference>
<protein>
    <recommendedName>
        <fullName evidence="2">RRM domain-containing protein</fullName>
    </recommendedName>
</protein>
<proteinExistence type="predicted"/>
<keyword evidence="1" id="KW-0694">RNA-binding</keyword>
<dbReference type="PROSITE" id="PS50102">
    <property type="entry name" value="RRM"/>
    <property type="match status" value="1"/>
</dbReference>
<dbReference type="InterPro" id="IPR035979">
    <property type="entry name" value="RBD_domain_sf"/>
</dbReference>
<evidence type="ECO:0000256" key="1">
    <source>
        <dbReference type="PROSITE-ProRule" id="PRU00176"/>
    </source>
</evidence>
<dbReference type="EMBL" id="BLAL01000297">
    <property type="protein sequence ID" value="GET01040.1"/>
    <property type="molecule type" value="Genomic_DNA"/>
</dbReference>
<reference evidence="3" key="1">
    <citation type="submission" date="2019-10" db="EMBL/GenBank/DDBJ databases">
        <title>Conservation and host-specific expression of non-tandemly repeated heterogenous ribosome RNA gene in arbuscular mycorrhizal fungi.</title>
        <authorList>
            <person name="Maeda T."/>
            <person name="Kobayashi Y."/>
            <person name="Nakagawa T."/>
            <person name="Ezawa T."/>
            <person name="Yamaguchi K."/>
            <person name="Bino T."/>
            <person name="Nishimoto Y."/>
            <person name="Shigenobu S."/>
            <person name="Kawaguchi M."/>
        </authorList>
    </citation>
    <scope>NUCLEOTIDE SEQUENCE</scope>
    <source>
        <strain evidence="3">HR1</strain>
    </source>
</reference>
<dbReference type="Proteomes" id="UP000615446">
    <property type="component" value="Unassembled WGS sequence"/>
</dbReference>
<dbReference type="SUPFAM" id="SSF54928">
    <property type="entry name" value="RNA-binding domain, RBD"/>
    <property type="match status" value="1"/>
</dbReference>
<dbReference type="OrthoDB" id="2350953at2759"/>
<evidence type="ECO:0000313" key="3">
    <source>
        <dbReference type="EMBL" id="GET01040.1"/>
    </source>
</evidence>
<dbReference type="InterPro" id="IPR000504">
    <property type="entry name" value="RRM_dom"/>
</dbReference>
<dbReference type="SMART" id="SM00360">
    <property type="entry name" value="RRM"/>
    <property type="match status" value="1"/>
</dbReference>
<dbReference type="InterPro" id="IPR012677">
    <property type="entry name" value="Nucleotide-bd_a/b_plait_sf"/>
</dbReference>
<dbReference type="AlphaFoldDB" id="A0A8H3MDS0"/>
<feature type="domain" description="RRM" evidence="2">
    <location>
        <begin position="110"/>
        <end position="185"/>
    </location>
</feature>
<sequence length="185" mass="21270">MISQMINELYITNIISSREFNNEEKIKSILQLFRVSFEDKQQMINDQANLISSQQKLIEIIVQNKNANEINDNNNNNNTENAIIGHNSVIGNDLNITNENNNNHAIKPLYKVFIGQLPPNIPIVQIKNHLNEIFGHVDSVYQLIPNSNYAFALFSNYESCQKAISRGNVKIQDKSFYIHNAHDRE</sequence>